<dbReference type="Proteomes" id="UP000269265">
    <property type="component" value="Unassembled WGS sequence"/>
</dbReference>
<dbReference type="EMBL" id="RSED01000001">
    <property type="protein sequence ID" value="RRS06425.1"/>
    <property type="molecule type" value="Genomic_DNA"/>
</dbReference>
<evidence type="ECO:0000313" key="2">
    <source>
        <dbReference type="EMBL" id="RRS06425.1"/>
    </source>
</evidence>
<dbReference type="GO" id="GO:0016811">
    <property type="term" value="F:hydrolase activity, acting on carbon-nitrogen (but not peptide) bonds, in linear amides"/>
    <property type="evidence" value="ECO:0007669"/>
    <property type="project" value="TreeGrafter"/>
</dbReference>
<keyword evidence="3" id="KW-1185">Reference proteome</keyword>
<organism evidence="2 3">
    <name type="scientific">Aquabacterium soli</name>
    <dbReference type="NCBI Taxonomy" id="2493092"/>
    <lineage>
        <taxon>Bacteria</taxon>
        <taxon>Pseudomonadati</taxon>
        <taxon>Pseudomonadota</taxon>
        <taxon>Betaproteobacteria</taxon>
        <taxon>Burkholderiales</taxon>
        <taxon>Aquabacterium</taxon>
    </lineage>
</organism>
<reference evidence="2 3" key="1">
    <citation type="submission" date="2018-12" db="EMBL/GenBank/DDBJ databases">
        <title>The whole draft genome of Aquabacterium sp. SJQ9.</title>
        <authorList>
            <person name="Sun L."/>
            <person name="Gao X."/>
            <person name="Chen W."/>
            <person name="Huang K."/>
        </authorList>
    </citation>
    <scope>NUCLEOTIDE SEQUENCE [LARGE SCALE GENOMIC DNA]</scope>
    <source>
        <strain evidence="2 3">SJQ9</strain>
    </source>
</reference>
<name>A0A426VHP1_9BURK</name>
<dbReference type="InterPro" id="IPR003737">
    <property type="entry name" value="GlcNAc_PI_deacetylase-related"/>
</dbReference>
<sequence length="263" mass="28536">MGPITLPPETDEHRAGRVIRGRGTSEASWRACSHLGTLPAVTLEALVPAGRRAVVVSPHPDDEVLGAGGLMAQLAQAGRELLIMPVTDGTASHPGSSRWTPDRLAQERPLETVRALALLGLSRIRLHRLGLHDGQLTAQQDQMVSALLTQLRPGDVVITTWREDGHPDHEATGHACAAAAEQAGAQLIEMPVWAWHWARPGDPRLPWSRACRLPLSPDVEQRKRLAAAAFTSQTRPDPTSRAGCVLPPSALARVLRPYEVFFR</sequence>
<dbReference type="OrthoDB" id="9816564at2"/>
<evidence type="ECO:0000256" key="1">
    <source>
        <dbReference type="SAM" id="MobiDB-lite"/>
    </source>
</evidence>
<dbReference type="Pfam" id="PF02585">
    <property type="entry name" value="PIG-L"/>
    <property type="match status" value="1"/>
</dbReference>
<dbReference type="InterPro" id="IPR024078">
    <property type="entry name" value="LmbE-like_dom_sf"/>
</dbReference>
<evidence type="ECO:0000313" key="3">
    <source>
        <dbReference type="Proteomes" id="UP000269265"/>
    </source>
</evidence>
<comment type="caution">
    <text evidence="2">The sequence shown here is derived from an EMBL/GenBank/DDBJ whole genome shotgun (WGS) entry which is preliminary data.</text>
</comment>
<dbReference type="PANTHER" id="PTHR12993">
    <property type="entry name" value="N-ACETYLGLUCOSAMINYL-PHOSPHATIDYLINOSITOL DE-N-ACETYLASE-RELATED"/>
    <property type="match status" value="1"/>
</dbReference>
<dbReference type="Gene3D" id="3.40.50.10320">
    <property type="entry name" value="LmbE-like"/>
    <property type="match status" value="1"/>
</dbReference>
<dbReference type="PANTHER" id="PTHR12993:SF29">
    <property type="entry name" value="BLR3841 PROTEIN"/>
    <property type="match status" value="1"/>
</dbReference>
<gene>
    <name evidence="2" type="ORF">EIP75_00505</name>
</gene>
<feature type="region of interest" description="Disordered" evidence="1">
    <location>
        <begin position="1"/>
        <end position="23"/>
    </location>
</feature>
<proteinExistence type="predicted"/>
<accession>A0A426VHP1</accession>
<protein>
    <submittedName>
        <fullName evidence="2">PIG-L family deacetylase</fullName>
    </submittedName>
</protein>
<dbReference type="AlphaFoldDB" id="A0A426VHP1"/>
<dbReference type="SUPFAM" id="SSF102588">
    <property type="entry name" value="LmbE-like"/>
    <property type="match status" value="1"/>
</dbReference>